<evidence type="ECO:0000313" key="1">
    <source>
        <dbReference type="EMBL" id="KAH6944502.1"/>
    </source>
</evidence>
<gene>
    <name evidence="1" type="ORF">HPB50_003632</name>
</gene>
<dbReference type="Proteomes" id="UP000821845">
    <property type="component" value="Chromosome 1"/>
</dbReference>
<proteinExistence type="predicted"/>
<keyword evidence="2" id="KW-1185">Reference proteome</keyword>
<dbReference type="EMBL" id="CM023481">
    <property type="protein sequence ID" value="KAH6944502.1"/>
    <property type="molecule type" value="Genomic_DNA"/>
</dbReference>
<evidence type="ECO:0000313" key="2">
    <source>
        <dbReference type="Proteomes" id="UP000821845"/>
    </source>
</evidence>
<comment type="caution">
    <text evidence="1">The sequence shown here is derived from an EMBL/GenBank/DDBJ whole genome shotgun (WGS) entry which is preliminary data.</text>
</comment>
<reference evidence="1" key="1">
    <citation type="submission" date="2020-05" db="EMBL/GenBank/DDBJ databases">
        <title>Large-scale comparative analyses of tick genomes elucidate their genetic diversity and vector capacities.</title>
        <authorList>
            <person name="Jia N."/>
            <person name="Wang J."/>
            <person name="Shi W."/>
            <person name="Du L."/>
            <person name="Sun Y."/>
            <person name="Zhan W."/>
            <person name="Jiang J."/>
            <person name="Wang Q."/>
            <person name="Zhang B."/>
            <person name="Ji P."/>
            <person name="Sakyi L.B."/>
            <person name="Cui X."/>
            <person name="Yuan T."/>
            <person name="Jiang B."/>
            <person name="Yang W."/>
            <person name="Lam T.T.-Y."/>
            <person name="Chang Q."/>
            <person name="Ding S."/>
            <person name="Wang X."/>
            <person name="Zhu J."/>
            <person name="Ruan X."/>
            <person name="Zhao L."/>
            <person name="Wei J."/>
            <person name="Que T."/>
            <person name="Du C."/>
            <person name="Cheng J."/>
            <person name="Dai P."/>
            <person name="Han X."/>
            <person name="Huang E."/>
            <person name="Gao Y."/>
            <person name="Liu J."/>
            <person name="Shao H."/>
            <person name="Ye R."/>
            <person name="Li L."/>
            <person name="Wei W."/>
            <person name="Wang X."/>
            <person name="Wang C."/>
            <person name="Yang T."/>
            <person name="Huo Q."/>
            <person name="Li W."/>
            <person name="Guo W."/>
            <person name="Chen H."/>
            <person name="Zhou L."/>
            <person name="Ni X."/>
            <person name="Tian J."/>
            <person name="Zhou Y."/>
            <person name="Sheng Y."/>
            <person name="Liu T."/>
            <person name="Pan Y."/>
            <person name="Xia L."/>
            <person name="Li J."/>
            <person name="Zhao F."/>
            <person name="Cao W."/>
        </authorList>
    </citation>
    <scope>NUCLEOTIDE SEQUENCE</scope>
    <source>
        <strain evidence="1">Hyas-2018</strain>
    </source>
</reference>
<name>A0ACB7TDW8_HYAAI</name>
<sequence>MESRPQLSSLNEHISCKLCKGYLIDATTVKDCQHTFCKSCLVKYLEDKNTCPTCDTVIHPSYPLKYIRHDSTMQDIVYKLVPNLQFEEMKRQREFYQHKGLPCPMALHPGVLNETDAGSTASCSNENEAKSSKDLVEIFLESGSTQFKQLHCKFIRCSSKASITTLKKFVAVKLFNSIDRYNEIDILCKEEILGNDHTVESVYVTRWKVKRAAVIGGRRAAGLAIRGGGSRSHRRAAWSHPSGGSRRVHTPATEAPEDLATRYQPPQLTSR</sequence>
<protein>
    <submittedName>
        <fullName evidence="1">Uncharacterized protein</fullName>
    </submittedName>
</protein>
<accession>A0ACB7TDW8</accession>
<organism evidence="1 2">
    <name type="scientific">Hyalomma asiaticum</name>
    <name type="common">Tick</name>
    <dbReference type="NCBI Taxonomy" id="266040"/>
    <lineage>
        <taxon>Eukaryota</taxon>
        <taxon>Metazoa</taxon>
        <taxon>Ecdysozoa</taxon>
        <taxon>Arthropoda</taxon>
        <taxon>Chelicerata</taxon>
        <taxon>Arachnida</taxon>
        <taxon>Acari</taxon>
        <taxon>Parasitiformes</taxon>
        <taxon>Ixodida</taxon>
        <taxon>Ixodoidea</taxon>
        <taxon>Ixodidae</taxon>
        <taxon>Hyalomminae</taxon>
        <taxon>Hyalomma</taxon>
    </lineage>
</organism>